<proteinExistence type="predicted"/>
<gene>
    <name evidence="4" type="primary">repC</name>
    <name evidence="4" type="ORF">ACFOD7_02815</name>
</gene>
<evidence type="ECO:0000313" key="4">
    <source>
        <dbReference type="EMBL" id="MFC3166974.1"/>
    </source>
</evidence>
<dbReference type="InterPro" id="IPR021760">
    <property type="entry name" value="RepC_C"/>
</dbReference>
<organism evidence="4 5">
    <name type="scientific">Paracoccus fontiphilus</name>
    <dbReference type="NCBI Taxonomy" id="1815556"/>
    <lineage>
        <taxon>Bacteria</taxon>
        <taxon>Pseudomonadati</taxon>
        <taxon>Pseudomonadota</taxon>
        <taxon>Alphaproteobacteria</taxon>
        <taxon>Rhodobacterales</taxon>
        <taxon>Paracoccaceae</taxon>
        <taxon>Paracoccus</taxon>
    </lineage>
</organism>
<dbReference type="Pfam" id="PF03428">
    <property type="entry name" value="RP-C"/>
    <property type="match status" value="1"/>
</dbReference>
<dbReference type="Proteomes" id="UP001595557">
    <property type="component" value="Unassembled WGS sequence"/>
</dbReference>
<evidence type="ECO:0000259" key="2">
    <source>
        <dbReference type="Pfam" id="PF03428"/>
    </source>
</evidence>
<comment type="caution">
    <text evidence="4">The sequence shown here is derived from an EMBL/GenBank/DDBJ whole genome shotgun (WGS) entry which is preliminary data.</text>
</comment>
<protein>
    <submittedName>
        <fullName evidence="4">Plasmid replication protein RepC</fullName>
    </submittedName>
</protein>
<evidence type="ECO:0000259" key="3">
    <source>
        <dbReference type="Pfam" id="PF11800"/>
    </source>
</evidence>
<dbReference type="EMBL" id="JBHRTE010000010">
    <property type="protein sequence ID" value="MFC3166974.1"/>
    <property type="molecule type" value="Genomic_DNA"/>
</dbReference>
<dbReference type="Gene3D" id="1.10.10.10">
    <property type="entry name" value="Winged helix-like DNA-binding domain superfamily/Winged helix DNA-binding domain"/>
    <property type="match status" value="1"/>
</dbReference>
<name>A0ABV7I8L2_9RHOB</name>
<dbReference type="Pfam" id="PF11800">
    <property type="entry name" value="RP-C_C"/>
    <property type="match status" value="1"/>
</dbReference>
<dbReference type="SUPFAM" id="SSF46785">
    <property type="entry name" value="Winged helix' DNA-binding domain"/>
    <property type="match status" value="1"/>
</dbReference>
<evidence type="ECO:0000256" key="1">
    <source>
        <dbReference type="SAM" id="MobiDB-lite"/>
    </source>
</evidence>
<keyword evidence="5" id="KW-1185">Reference proteome</keyword>
<dbReference type="InterPro" id="IPR005090">
    <property type="entry name" value="RepC_N"/>
</dbReference>
<dbReference type="RefSeq" id="WP_207465324.1">
    <property type="nucleotide sequence ID" value="NZ_JAFNAW010000003.1"/>
</dbReference>
<dbReference type="NCBIfam" id="NF040974">
    <property type="entry name" value="RepABC_RepC"/>
    <property type="match status" value="1"/>
</dbReference>
<reference evidence="5" key="1">
    <citation type="journal article" date="2019" name="Int. J. Syst. Evol. Microbiol.">
        <title>The Global Catalogue of Microorganisms (GCM) 10K type strain sequencing project: providing services to taxonomists for standard genome sequencing and annotation.</title>
        <authorList>
            <consortium name="The Broad Institute Genomics Platform"/>
            <consortium name="The Broad Institute Genome Sequencing Center for Infectious Disease"/>
            <person name="Wu L."/>
            <person name="Ma J."/>
        </authorList>
    </citation>
    <scope>NUCLEOTIDE SEQUENCE [LARGE SCALE GENOMIC DNA]</scope>
    <source>
        <strain evidence="5">KCTC 52239</strain>
    </source>
</reference>
<dbReference type="InterPro" id="IPR047611">
    <property type="entry name" value="RepABC_RepC"/>
</dbReference>
<accession>A0ABV7I8L2</accession>
<dbReference type="InterPro" id="IPR036390">
    <property type="entry name" value="WH_DNA-bd_sf"/>
</dbReference>
<feature type="domain" description="Plasmid replication protein C C-terminal" evidence="3">
    <location>
        <begin position="267"/>
        <end position="353"/>
    </location>
</feature>
<feature type="domain" description="Plasmid replication protein C N-terminal" evidence="2">
    <location>
        <begin position="21"/>
        <end position="160"/>
    </location>
</feature>
<sequence>MTNMNAITPADASAVGTLLPARKDVDIWAAFRVVRDAAASIGIKSEVIRTLETMVGFLKPGKGLTCFASNREIQRRMAGVSEKTLRRHAARLIDAGVIRRANSPNGKRFSTRNPVDGSIEAFGFDLTPMIAGFERWASLLSAHREEEALKRHLRTMILARLAAIDAHGQVDVDTTEIRKALRRKNNSEDLQSILKTLDAHLLSDSRSNEPETPALHAENAAVAGGQNDRHLSMSQTEDLNKGTTQTDTDVRPGKETKACSEAKLLEKIEAACTEAMSFATQPLRNWSDVSRHAETIAPMIGIDRSLLEVARGQLGERASAVSVLIMVQLHGRIRNMRAYYRSLVAGKRRSSFDPLALLDRMSRHTNCSVS</sequence>
<feature type="compositionally biased region" description="Polar residues" evidence="1">
    <location>
        <begin position="232"/>
        <end position="247"/>
    </location>
</feature>
<feature type="region of interest" description="Disordered" evidence="1">
    <location>
        <begin position="224"/>
        <end position="256"/>
    </location>
</feature>
<dbReference type="InterPro" id="IPR036388">
    <property type="entry name" value="WH-like_DNA-bd_sf"/>
</dbReference>
<evidence type="ECO:0000313" key="5">
    <source>
        <dbReference type="Proteomes" id="UP001595557"/>
    </source>
</evidence>